<sequence length="108" mass="12057">MAMHLCQLVCLKSFLDVTALSFELTSETNYGVLRLCIDEKRNNLDKQKHVGLIMHYANMQHGTVQKSKHAGLDLTFGVSPQRPNPTAYCSIAIKTQTSKHSRTTCGFS</sequence>
<dbReference type="EMBL" id="JAGMUV010000002">
    <property type="protein sequence ID" value="KAH7171242.1"/>
    <property type="molecule type" value="Genomic_DNA"/>
</dbReference>
<feature type="chain" id="PRO_5040277067" evidence="1">
    <location>
        <begin position="20"/>
        <end position="108"/>
    </location>
</feature>
<evidence type="ECO:0000313" key="3">
    <source>
        <dbReference type="Proteomes" id="UP000738349"/>
    </source>
</evidence>
<comment type="caution">
    <text evidence="2">The sequence shown here is derived from an EMBL/GenBank/DDBJ whole genome shotgun (WGS) entry which is preliminary data.</text>
</comment>
<feature type="signal peptide" evidence="1">
    <location>
        <begin position="1"/>
        <end position="19"/>
    </location>
</feature>
<reference evidence="2" key="1">
    <citation type="journal article" date="2021" name="Nat. Commun.">
        <title>Genetic determinants of endophytism in the Arabidopsis root mycobiome.</title>
        <authorList>
            <person name="Mesny F."/>
            <person name="Miyauchi S."/>
            <person name="Thiergart T."/>
            <person name="Pickel B."/>
            <person name="Atanasova L."/>
            <person name="Karlsson M."/>
            <person name="Huettel B."/>
            <person name="Barry K.W."/>
            <person name="Haridas S."/>
            <person name="Chen C."/>
            <person name="Bauer D."/>
            <person name="Andreopoulos W."/>
            <person name="Pangilinan J."/>
            <person name="LaButti K."/>
            <person name="Riley R."/>
            <person name="Lipzen A."/>
            <person name="Clum A."/>
            <person name="Drula E."/>
            <person name="Henrissat B."/>
            <person name="Kohler A."/>
            <person name="Grigoriev I.V."/>
            <person name="Martin F.M."/>
            <person name="Hacquard S."/>
        </authorList>
    </citation>
    <scope>NUCLEOTIDE SEQUENCE</scope>
    <source>
        <strain evidence="2">MPI-CAGE-AT-0147</strain>
    </source>
</reference>
<evidence type="ECO:0000313" key="2">
    <source>
        <dbReference type="EMBL" id="KAH7171242.1"/>
    </source>
</evidence>
<dbReference type="AlphaFoldDB" id="A0A9P9JLS9"/>
<accession>A0A9P9JLS9</accession>
<evidence type="ECO:0000256" key="1">
    <source>
        <dbReference type="SAM" id="SignalP"/>
    </source>
</evidence>
<protein>
    <submittedName>
        <fullName evidence="2">Uncharacterized protein</fullName>
    </submittedName>
</protein>
<organism evidence="2 3">
    <name type="scientific">Dactylonectria macrodidyma</name>
    <dbReference type="NCBI Taxonomy" id="307937"/>
    <lineage>
        <taxon>Eukaryota</taxon>
        <taxon>Fungi</taxon>
        <taxon>Dikarya</taxon>
        <taxon>Ascomycota</taxon>
        <taxon>Pezizomycotina</taxon>
        <taxon>Sordariomycetes</taxon>
        <taxon>Hypocreomycetidae</taxon>
        <taxon>Hypocreales</taxon>
        <taxon>Nectriaceae</taxon>
        <taxon>Dactylonectria</taxon>
    </lineage>
</organism>
<gene>
    <name evidence="2" type="ORF">EDB81DRAFT_194358</name>
</gene>
<proteinExistence type="predicted"/>
<keyword evidence="3" id="KW-1185">Reference proteome</keyword>
<keyword evidence="1" id="KW-0732">Signal</keyword>
<name>A0A9P9JLS9_9HYPO</name>
<dbReference type="Proteomes" id="UP000738349">
    <property type="component" value="Unassembled WGS sequence"/>
</dbReference>